<dbReference type="Gene3D" id="3.30.160.60">
    <property type="entry name" value="Classic Zinc Finger"/>
    <property type="match status" value="1"/>
</dbReference>
<dbReference type="SMART" id="SM00355">
    <property type="entry name" value="ZnF_C2H2"/>
    <property type="match status" value="9"/>
</dbReference>
<evidence type="ECO:0000259" key="7">
    <source>
        <dbReference type="PROSITE" id="PS50157"/>
    </source>
</evidence>
<evidence type="ECO:0000313" key="8">
    <source>
        <dbReference type="EMBL" id="CAG9763088.1"/>
    </source>
</evidence>
<feature type="region of interest" description="Disordered" evidence="6">
    <location>
        <begin position="476"/>
        <end position="515"/>
    </location>
</feature>
<feature type="region of interest" description="Disordered" evidence="6">
    <location>
        <begin position="303"/>
        <end position="336"/>
    </location>
</feature>
<dbReference type="AlphaFoldDB" id="A0A9N9QB44"/>
<feature type="domain" description="C2H2-type" evidence="7">
    <location>
        <begin position="403"/>
        <end position="430"/>
    </location>
</feature>
<dbReference type="PROSITE" id="PS50157">
    <property type="entry name" value="ZINC_FINGER_C2H2_2"/>
    <property type="match status" value="4"/>
</dbReference>
<evidence type="ECO:0000256" key="1">
    <source>
        <dbReference type="ARBA" id="ARBA00022723"/>
    </source>
</evidence>
<dbReference type="PANTHER" id="PTHR24379">
    <property type="entry name" value="KRAB AND ZINC FINGER DOMAIN-CONTAINING"/>
    <property type="match status" value="1"/>
</dbReference>
<evidence type="ECO:0000256" key="2">
    <source>
        <dbReference type="ARBA" id="ARBA00022737"/>
    </source>
</evidence>
<feature type="compositionally biased region" description="Basic and acidic residues" evidence="6">
    <location>
        <begin position="583"/>
        <end position="613"/>
    </location>
</feature>
<name>A0A9N9QB44_9CUCU</name>
<protein>
    <recommendedName>
        <fullName evidence="7">C2H2-type domain-containing protein</fullName>
    </recommendedName>
</protein>
<reference evidence="8" key="1">
    <citation type="submission" date="2022-01" db="EMBL/GenBank/DDBJ databases">
        <authorList>
            <person name="King R."/>
        </authorList>
    </citation>
    <scope>NUCLEOTIDE SEQUENCE</scope>
</reference>
<accession>A0A9N9QB44</accession>
<evidence type="ECO:0000256" key="6">
    <source>
        <dbReference type="SAM" id="MobiDB-lite"/>
    </source>
</evidence>
<sequence>MNDTGERDPPVLMIRLKVLDEWNEEFPETKPKLEKIFYCHKCGASFATFYRLHKHMFKHDFRCAICNYKVGPLLVDLVLHVKRFHTIKEFKLKEEETAKKLPKVMNYYCAHCGKGMLTMYELQIHEQEHKDQTLDCNICYKQFSSSLSLLSHFKEHTVRGHIHLQCKMCPLEFYHSNPLKLHYYTVHNHILNIPYECSLCSITIFDDEEKFLCHVQGHSQLNNLKKSPWDVSKSTCEVCAEILDTPAICEEHKTNIHQLDENSKIICPKCEQPIAIVEMFSHLLEHQVTRAANFLVKFPNPKPTTKEQFKRQMIASKSPKSKKRKREAAGVQPQRQLVERASKSKQYLNFIEKLRQPSEVSQYTPPSTSRRYPTLLETLTQPSKSSQYPISKQNLSRQFPTQLKCTECYENFVSVAALNEHLDLHVLELQQYHSPFQTQPKPNDFLEWKSYTEPKSADEDTRGRSLFGDYLEEQRRNSIDRSRTSSRSREYDSRRRSTSREHSRNRIDESRFRSRSREYEENKFAREYERYGLVEYDEYGRASIDNAQVRSRSREYDEYGRANSRRRSRSREYGEYMRAPTYDARHREVSDARRHSSGDRRSSRYSSEEYYRR</sequence>
<keyword evidence="1" id="KW-0479">Metal-binding</keyword>
<dbReference type="Proteomes" id="UP001152799">
    <property type="component" value="Chromosome 13"/>
</dbReference>
<feature type="domain" description="C2H2-type" evidence="7">
    <location>
        <begin position="37"/>
        <end position="59"/>
    </location>
</feature>
<keyword evidence="3 5" id="KW-0863">Zinc-finger</keyword>
<keyword evidence="4" id="KW-0862">Zinc</keyword>
<evidence type="ECO:0000256" key="5">
    <source>
        <dbReference type="PROSITE-ProRule" id="PRU00042"/>
    </source>
</evidence>
<organism evidence="8 9">
    <name type="scientific">Ceutorhynchus assimilis</name>
    <name type="common">cabbage seed weevil</name>
    <dbReference type="NCBI Taxonomy" id="467358"/>
    <lineage>
        <taxon>Eukaryota</taxon>
        <taxon>Metazoa</taxon>
        <taxon>Ecdysozoa</taxon>
        <taxon>Arthropoda</taxon>
        <taxon>Hexapoda</taxon>
        <taxon>Insecta</taxon>
        <taxon>Pterygota</taxon>
        <taxon>Neoptera</taxon>
        <taxon>Endopterygota</taxon>
        <taxon>Coleoptera</taxon>
        <taxon>Polyphaga</taxon>
        <taxon>Cucujiformia</taxon>
        <taxon>Curculionidae</taxon>
        <taxon>Ceutorhynchinae</taxon>
        <taxon>Ceutorhynchus</taxon>
    </lineage>
</organism>
<evidence type="ECO:0000256" key="3">
    <source>
        <dbReference type="ARBA" id="ARBA00022771"/>
    </source>
</evidence>
<feature type="region of interest" description="Disordered" evidence="6">
    <location>
        <begin position="550"/>
        <end position="613"/>
    </location>
</feature>
<feature type="domain" description="C2H2-type" evidence="7">
    <location>
        <begin position="134"/>
        <end position="157"/>
    </location>
</feature>
<dbReference type="SUPFAM" id="SSF57667">
    <property type="entry name" value="beta-beta-alpha zinc fingers"/>
    <property type="match status" value="1"/>
</dbReference>
<dbReference type="InterPro" id="IPR036236">
    <property type="entry name" value="Znf_C2H2_sf"/>
</dbReference>
<dbReference type="PROSITE" id="PS00028">
    <property type="entry name" value="ZINC_FINGER_C2H2_1"/>
    <property type="match status" value="4"/>
</dbReference>
<proteinExistence type="predicted"/>
<gene>
    <name evidence="8" type="ORF">CEUTPL_LOCUS3758</name>
</gene>
<evidence type="ECO:0000313" key="9">
    <source>
        <dbReference type="Proteomes" id="UP001152799"/>
    </source>
</evidence>
<dbReference type="GO" id="GO:0008270">
    <property type="term" value="F:zinc ion binding"/>
    <property type="evidence" value="ECO:0007669"/>
    <property type="project" value="UniProtKB-KW"/>
</dbReference>
<keyword evidence="2" id="KW-0677">Repeat</keyword>
<feature type="domain" description="C2H2-type" evidence="7">
    <location>
        <begin position="107"/>
        <end position="134"/>
    </location>
</feature>
<dbReference type="EMBL" id="OU892289">
    <property type="protein sequence ID" value="CAG9763088.1"/>
    <property type="molecule type" value="Genomic_DNA"/>
</dbReference>
<dbReference type="OrthoDB" id="203599at2759"/>
<evidence type="ECO:0000256" key="4">
    <source>
        <dbReference type="ARBA" id="ARBA00022833"/>
    </source>
</evidence>
<dbReference type="InterPro" id="IPR013087">
    <property type="entry name" value="Znf_C2H2_type"/>
</dbReference>
<dbReference type="PANTHER" id="PTHR24379:SF121">
    <property type="entry name" value="C2H2-TYPE DOMAIN-CONTAINING PROTEIN"/>
    <property type="match status" value="1"/>
</dbReference>
<keyword evidence="9" id="KW-1185">Reference proteome</keyword>